<keyword evidence="3" id="KW-1185">Reference proteome</keyword>
<comment type="caution">
    <text evidence="2">The sequence shown here is derived from an EMBL/GenBank/DDBJ whole genome shotgun (WGS) entry which is preliminary data.</text>
</comment>
<dbReference type="EMBL" id="JBHRZO010000021">
    <property type="protein sequence ID" value="MFC3847809.1"/>
    <property type="molecule type" value="Genomic_DNA"/>
</dbReference>
<accession>A0ABV7ZHP5</accession>
<dbReference type="Pfam" id="PF01856">
    <property type="entry name" value="HP_OMP"/>
    <property type="match status" value="1"/>
</dbReference>
<dbReference type="PRINTS" id="PR01776">
    <property type="entry name" value="HPOMPFAMILY"/>
</dbReference>
<evidence type="ECO:0000256" key="1">
    <source>
        <dbReference type="SAM" id="SignalP"/>
    </source>
</evidence>
<dbReference type="InterPro" id="IPR002718">
    <property type="entry name" value="OMP_Helicobacter"/>
</dbReference>
<name>A0ABV7ZHP5_9HELI</name>
<proteinExistence type="predicted"/>
<sequence length="227" mass="25261">MASLSKCLSSAVSVVSLFGALALFSPLKAERNAAYLGAGFQWSYMTTKETYTGFLYANRRYDSNLWGFNAKAGYKQFFGSAKRFGLRYYFNFSYNAVGRFSGTGTLSNISYGVGTDMIYNFFVAKDYAMGGFLGFQLAGTSWVGTVMATRANFVSSLNLPGKPHESYFQLPLNVGFRTNFADKQSLEVGFLIPLIPAYYYKGSSGGRSASLLYHRDVSLYFNYVFDF</sequence>
<feature type="chain" id="PRO_5047106460" evidence="1">
    <location>
        <begin position="30"/>
        <end position="227"/>
    </location>
</feature>
<feature type="signal peptide" evidence="1">
    <location>
        <begin position="1"/>
        <end position="29"/>
    </location>
</feature>
<evidence type="ECO:0000313" key="3">
    <source>
        <dbReference type="Proteomes" id="UP001595783"/>
    </source>
</evidence>
<gene>
    <name evidence="2" type="ORF">ACFOPX_04575</name>
</gene>
<dbReference type="Proteomes" id="UP001595783">
    <property type="component" value="Unassembled WGS sequence"/>
</dbReference>
<organism evidence="2 3">
    <name type="scientific">Helicobacter baculiformis</name>
    <dbReference type="NCBI Taxonomy" id="427351"/>
    <lineage>
        <taxon>Bacteria</taxon>
        <taxon>Pseudomonadati</taxon>
        <taxon>Campylobacterota</taxon>
        <taxon>Epsilonproteobacteria</taxon>
        <taxon>Campylobacterales</taxon>
        <taxon>Helicobacteraceae</taxon>
        <taxon>Helicobacter</taxon>
    </lineage>
</organism>
<evidence type="ECO:0000313" key="2">
    <source>
        <dbReference type="EMBL" id="MFC3847809.1"/>
    </source>
</evidence>
<dbReference type="RefSeq" id="WP_104752386.1">
    <property type="nucleotide sequence ID" value="NZ_FZMF01000023.1"/>
</dbReference>
<keyword evidence="1" id="KW-0732">Signal</keyword>
<reference evidence="3" key="1">
    <citation type="journal article" date="2019" name="Int. J. Syst. Evol. Microbiol.">
        <title>The Global Catalogue of Microorganisms (GCM) 10K type strain sequencing project: providing services to taxonomists for standard genome sequencing and annotation.</title>
        <authorList>
            <consortium name="The Broad Institute Genomics Platform"/>
            <consortium name="The Broad Institute Genome Sequencing Center for Infectious Disease"/>
            <person name="Wu L."/>
            <person name="Ma J."/>
        </authorList>
    </citation>
    <scope>NUCLEOTIDE SEQUENCE [LARGE SCALE GENOMIC DNA]</scope>
    <source>
        <strain evidence="3">CCUG 53816</strain>
    </source>
</reference>
<protein>
    <submittedName>
        <fullName evidence="2">Outer membrane protein</fullName>
    </submittedName>
</protein>